<dbReference type="PANTHER" id="PTHR13090:SF1">
    <property type="entry name" value="ARGININE-HYDROXYLASE NDUFAF5, MITOCHONDRIAL"/>
    <property type="match status" value="1"/>
</dbReference>
<dbReference type="GO" id="GO:0008757">
    <property type="term" value="F:S-adenosylmethionine-dependent methyltransferase activity"/>
    <property type="evidence" value="ECO:0007669"/>
    <property type="project" value="InterPro"/>
</dbReference>
<evidence type="ECO:0000256" key="3">
    <source>
        <dbReference type="ARBA" id="ARBA00040937"/>
    </source>
</evidence>
<dbReference type="EMBL" id="GEFM01002638">
    <property type="protein sequence ID" value="JAP73158.1"/>
    <property type="molecule type" value="mRNA"/>
</dbReference>
<evidence type="ECO:0000256" key="2">
    <source>
        <dbReference type="ARBA" id="ARBA00022679"/>
    </source>
</evidence>
<evidence type="ECO:0000259" key="6">
    <source>
        <dbReference type="Pfam" id="PF08241"/>
    </source>
</evidence>
<evidence type="ECO:0000256" key="4">
    <source>
        <dbReference type="ARBA" id="ARBA00041833"/>
    </source>
</evidence>
<dbReference type="GO" id="GO:0005739">
    <property type="term" value="C:mitochondrion"/>
    <property type="evidence" value="ECO:0007669"/>
    <property type="project" value="TreeGrafter"/>
</dbReference>
<dbReference type="GO" id="GO:0032259">
    <property type="term" value="P:methylation"/>
    <property type="evidence" value="ECO:0007669"/>
    <property type="project" value="UniProtKB-KW"/>
</dbReference>
<dbReference type="Gene3D" id="3.40.50.150">
    <property type="entry name" value="Vaccinia Virus protein VP39"/>
    <property type="match status" value="1"/>
</dbReference>
<dbReference type="CDD" id="cd02440">
    <property type="entry name" value="AdoMet_MTases"/>
    <property type="match status" value="1"/>
</dbReference>
<keyword evidence="1 7" id="KW-0489">Methyltransferase</keyword>
<dbReference type="Pfam" id="PF08241">
    <property type="entry name" value="Methyltransf_11"/>
    <property type="match status" value="1"/>
</dbReference>
<name>A0A131Y3S1_IXORI</name>
<feature type="domain" description="Methyltransferase type 11" evidence="6">
    <location>
        <begin position="52"/>
        <end position="143"/>
    </location>
</feature>
<dbReference type="GO" id="GO:0032981">
    <property type="term" value="P:mitochondrial respiratory chain complex I assembly"/>
    <property type="evidence" value="ECO:0007669"/>
    <property type="project" value="TreeGrafter"/>
</dbReference>
<dbReference type="InterPro" id="IPR029063">
    <property type="entry name" value="SAM-dependent_MTases_sf"/>
</dbReference>
<sequence length="339" mass="37526">MNVFDRKAKTRHKNLAASDPDGEVYDYLKSEAGYRLADRVFDIKRKFSVAVELGCGRGYVGQHLDNEAVESLIQCDTSEGYLAHCKPPQDVPTTRMVVDEEFLPFADNSVDIFLSSLSLHWVNNLPGTFKQIQTALKPDGVFLGCVFGGETLYQLRGALQLAETEREGGFGAHISPFVQPQDLGGLLHQAGFTMLTLDSDELVVNYPTAFHLMADLKGMAENNASWKRKSHLHRDSMVAAASVYQRLYGKDDGTVPATFHILSFIGWKPHPSQTGMQGLCSARALHNCKPEAQPVARGLARARAGFCCMVPRVPIRLAGCVRWQTRCTGRRDREALGLR</sequence>
<organism evidence="7">
    <name type="scientific">Ixodes ricinus</name>
    <name type="common">Common tick</name>
    <name type="synonym">Acarus ricinus</name>
    <dbReference type="NCBI Taxonomy" id="34613"/>
    <lineage>
        <taxon>Eukaryota</taxon>
        <taxon>Metazoa</taxon>
        <taxon>Ecdysozoa</taxon>
        <taxon>Arthropoda</taxon>
        <taxon>Chelicerata</taxon>
        <taxon>Arachnida</taxon>
        <taxon>Acari</taxon>
        <taxon>Parasitiformes</taxon>
        <taxon>Ixodida</taxon>
        <taxon>Ixodoidea</taxon>
        <taxon>Ixodidae</taxon>
        <taxon>Ixodinae</taxon>
        <taxon>Ixodes</taxon>
    </lineage>
</organism>
<dbReference type="InterPro" id="IPR013216">
    <property type="entry name" value="Methyltransf_11"/>
</dbReference>
<accession>A0A131Y3S1</accession>
<dbReference type="InterPro" id="IPR050602">
    <property type="entry name" value="Malonyl-ACP_OMT"/>
</dbReference>
<evidence type="ECO:0000256" key="1">
    <source>
        <dbReference type="ARBA" id="ARBA00022603"/>
    </source>
</evidence>
<dbReference type="SUPFAM" id="SSF53335">
    <property type="entry name" value="S-adenosyl-L-methionine-dependent methyltransferases"/>
    <property type="match status" value="1"/>
</dbReference>
<reference evidence="7" key="1">
    <citation type="submission" date="2016-02" db="EMBL/GenBank/DDBJ databases">
        <title>RNAseq analyses of the midgut from blood- or serum-fed Ixodes ricinus ticks.</title>
        <authorList>
            <person name="Perner J."/>
            <person name="Provaznik J."/>
            <person name="Schrenkova J."/>
            <person name="Urbanova V."/>
            <person name="Ribeiro J.M."/>
            <person name="Kopacek P."/>
        </authorList>
    </citation>
    <scope>NUCLEOTIDE SEQUENCE</scope>
    <source>
        <tissue evidence="7">Gut</tissue>
    </source>
</reference>
<evidence type="ECO:0000313" key="7">
    <source>
        <dbReference type="EMBL" id="JAP73158.1"/>
    </source>
</evidence>
<protein>
    <recommendedName>
        <fullName evidence="3">Arginine-hydroxylase NDUFAF5, mitochondrial</fullName>
    </recommendedName>
    <alternativeName>
        <fullName evidence="4">NADH dehydrogenase [ubiquinone] 1 alpha subcomplex assembly factor 5</fullName>
    </alternativeName>
    <alternativeName>
        <fullName evidence="5">Putative methyltransferase NDUFAF5</fullName>
    </alternativeName>
</protein>
<dbReference type="AlphaFoldDB" id="A0A131Y3S1"/>
<feature type="non-terminal residue" evidence="7">
    <location>
        <position position="339"/>
    </location>
</feature>
<proteinExistence type="evidence at transcript level"/>
<keyword evidence="2 7" id="KW-0808">Transferase</keyword>
<evidence type="ECO:0000256" key="5">
    <source>
        <dbReference type="ARBA" id="ARBA00042549"/>
    </source>
</evidence>
<dbReference type="PANTHER" id="PTHR13090">
    <property type="entry name" value="ARGININE-HYDROXYLASE NDUFAF5, MITOCHONDRIAL"/>
    <property type="match status" value="1"/>
</dbReference>